<organism evidence="2 3">
    <name type="scientific">Mycena sanguinolenta</name>
    <dbReference type="NCBI Taxonomy" id="230812"/>
    <lineage>
        <taxon>Eukaryota</taxon>
        <taxon>Fungi</taxon>
        <taxon>Dikarya</taxon>
        <taxon>Basidiomycota</taxon>
        <taxon>Agaricomycotina</taxon>
        <taxon>Agaricomycetes</taxon>
        <taxon>Agaricomycetidae</taxon>
        <taxon>Agaricales</taxon>
        <taxon>Marasmiineae</taxon>
        <taxon>Mycenaceae</taxon>
        <taxon>Mycena</taxon>
    </lineage>
</organism>
<feature type="compositionally biased region" description="Basic residues" evidence="1">
    <location>
        <begin position="77"/>
        <end position="88"/>
    </location>
</feature>
<gene>
    <name evidence="2" type="ORF">MSAN_01624600</name>
</gene>
<feature type="region of interest" description="Disordered" evidence="1">
    <location>
        <begin position="59"/>
        <end position="139"/>
    </location>
</feature>
<dbReference type="AlphaFoldDB" id="A0A8H6XYH1"/>
<feature type="compositionally biased region" description="Basic and acidic residues" evidence="1">
    <location>
        <begin position="59"/>
        <end position="73"/>
    </location>
</feature>
<evidence type="ECO:0000256" key="1">
    <source>
        <dbReference type="SAM" id="MobiDB-lite"/>
    </source>
</evidence>
<accession>A0A8H6XYH1</accession>
<dbReference type="EMBL" id="JACAZH010000014">
    <property type="protein sequence ID" value="KAF7350643.1"/>
    <property type="molecule type" value="Genomic_DNA"/>
</dbReference>
<dbReference type="Proteomes" id="UP000623467">
    <property type="component" value="Unassembled WGS sequence"/>
</dbReference>
<proteinExistence type="predicted"/>
<feature type="compositionally biased region" description="Basic and acidic residues" evidence="1">
    <location>
        <begin position="103"/>
        <end position="117"/>
    </location>
</feature>
<dbReference type="OrthoDB" id="3113506at2759"/>
<protein>
    <submittedName>
        <fullName evidence="2">Uncharacterized protein</fullName>
    </submittedName>
</protein>
<evidence type="ECO:0000313" key="2">
    <source>
        <dbReference type="EMBL" id="KAF7350643.1"/>
    </source>
</evidence>
<comment type="caution">
    <text evidence="2">The sequence shown here is derived from an EMBL/GenBank/DDBJ whole genome shotgun (WGS) entry which is preliminary data.</text>
</comment>
<sequence>MLTGSDKALIRFLSNADVTTAEIRAEFGWAPETINKYKRESGREDKRYITPNFARILRDIQSGRKKDDSDHSVKSKATPKRGRGRPRRSTGSQSSAARKTRFSIREKGTGKSSRAESVEAPSCTAQQDSDSDEPVAPIPAADNKDFLVVKDFALNAGLDPVPKSCSKIQGPRLSRSCVRWQRWGKKKLRRLFGMSSSR</sequence>
<evidence type="ECO:0000313" key="3">
    <source>
        <dbReference type="Proteomes" id="UP000623467"/>
    </source>
</evidence>
<name>A0A8H6XYH1_9AGAR</name>
<reference evidence="2" key="1">
    <citation type="submission" date="2020-05" db="EMBL/GenBank/DDBJ databases">
        <title>Mycena genomes resolve the evolution of fungal bioluminescence.</title>
        <authorList>
            <person name="Tsai I.J."/>
        </authorList>
    </citation>
    <scope>NUCLEOTIDE SEQUENCE</scope>
    <source>
        <strain evidence="2">160909Yilan</strain>
    </source>
</reference>
<keyword evidence="3" id="KW-1185">Reference proteome</keyword>